<dbReference type="EMBL" id="CP035492">
    <property type="protein sequence ID" value="QAY65301.1"/>
    <property type="molecule type" value="Genomic_DNA"/>
</dbReference>
<keyword evidence="2" id="KW-1133">Transmembrane helix</keyword>
<feature type="transmembrane region" description="Helical" evidence="2">
    <location>
        <begin position="151"/>
        <end position="170"/>
    </location>
</feature>
<dbReference type="RefSeq" id="WP_129437735.1">
    <property type="nucleotide sequence ID" value="NZ_CP035492.1"/>
</dbReference>
<reference evidence="4 5" key="1">
    <citation type="submission" date="2019-01" db="EMBL/GenBank/DDBJ databases">
        <title>Genome sequencing of strain FW100M-2.</title>
        <authorList>
            <person name="Heo J."/>
            <person name="Kim S.-J."/>
            <person name="Kim J.-S."/>
            <person name="Hong S.-B."/>
            <person name="Kwon S.-W."/>
        </authorList>
    </citation>
    <scope>NUCLEOTIDE SEQUENCE [LARGE SCALE GENOMIC DNA]</scope>
    <source>
        <strain evidence="4 5">FW100M-2</strain>
    </source>
</reference>
<dbReference type="Pfam" id="PF01841">
    <property type="entry name" value="Transglut_core"/>
    <property type="match status" value="1"/>
</dbReference>
<feature type="transmembrane region" description="Helical" evidence="2">
    <location>
        <begin position="80"/>
        <end position="99"/>
    </location>
</feature>
<accession>A0A4V0YET2</accession>
<dbReference type="InterPro" id="IPR025403">
    <property type="entry name" value="TgpA-like_C"/>
</dbReference>
<protein>
    <submittedName>
        <fullName evidence="4">Cysteine protease</fullName>
    </submittedName>
</protein>
<dbReference type="InterPro" id="IPR021878">
    <property type="entry name" value="TgpA_N"/>
</dbReference>
<dbReference type="SUPFAM" id="SSF54001">
    <property type="entry name" value="Cysteine proteinases"/>
    <property type="match status" value="1"/>
</dbReference>
<feature type="transmembrane region" description="Helical" evidence="2">
    <location>
        <begin position="213"/>
        <end position="231"/>
    </location>
</feature>
<feature type="transmembrane region" description="Helical" evidence="2">
    <location>
        <begin position="176"/>
        <end position="193"/>
    </location>
</feature>
<name>A0A4V0YET2_9BACL</name>
<gene>
    <name evidence="4" type="ORF">ET464_01795</name>
</gene>
<feature type="transmembrane region" description="Helical" evidence="2">
    <location>
        <begin position="636"/>
        <end position="659"/>
    </location>
</feature>
<keyword evidence="2" id="KW-0812">Transmembrane</keyword>
<keyword evidence="4" id="KW-0378">Hydrolase</keyword>
<dbReference type="AlphaFoldDB" id="A0A4V0YET2"/>
<evidence type="ECO:0000259" key="3">
    <source>
        <dbReference type="SMART" id="SM00460"/>
    </source>
</evidence>
<dbReference type="OrthoDB" id="9804872at2"/>
<proteinExistence type="predicted"/>
<dbReference type="Pfam" id="PF11992">
    <property type="entry name" value="TgpA_N"/>
    <property type="match status" value="1"/>
</dbReference>
<keyword evidence="2" id="KW-0472">Membrane</keyword>
<dbReference type="InterPro" id="IPR002931">
    <property type="entry name" value="Transglutaminase-like"/>
</dbReference>
<dbReference type="Proteomes" id="UP000293568">
    <property type="component" value="Chromosome"/>
</dbReference>
<dbReference type="InterPro" id="IPR038765">
    <property type="entry name" value="Papain-like_cys_pep_sf"/>
</dbReference>
<sequence length="761" mass="84845">MSTVMASSAQQAAGTALAKGKRIVWYDKLSKLLVAIILWQSLSVFDGYWWKETMLIASLSILSSAVIEIAVPGGRRVWKLILQVLISLLIIVLIADAYHDITWLSADELGGRGEWLHIHLSQLSSFIWICASLIIIYTLFVYWVSYPSSKFGIIAASLTTLTVTDSFTPVWLWDNVAWVVLVGLIWLVASHLARFQRHHPSSWKELLEYPFQLFAPMSVILAVLMIGGLLMPTISPILQDPYTIWRESKGETVQTFIGNKAISSVQPVTTADTSSGYSRSDSKLGGGFNFDYSPVMEVTSSQRSYWRGETKDVYTGTGWDESDDKKGIAVTPHQPFSSNENRSLAATAPVEQTVRMIRADQYPVLFGAATIAKVNWVNNSESISKLPMDWYPDQSELRLDKNSEYPLTYSIESDVIVLDEDAIRQTHAGWGSQSDNARNAVYLQLPGKLPSRVAELAKQITDPAANDYDKARLLEHYLQTAYPYTNHPDLSKVASGSSHDFVDQFLFELKEGYCDYFSTAMAVMARSVGLPSRWVKGFAPGALPASPGYSGVPGEEPVPMLNPDGTGTYTVRNSDAHSWVEIYFDGFGWIPFEPTSGFSFPYSVAESKDTPDVPVQPDLSDDQTEQPGEKEQSVSFPFRLIGGIAGLLLLAAAGVVGWVRRQAIADAWERYRFRTFSANDRIVWETGRLLRKCERKGLIRAEHETLREAIGRWSGSRIRLNGELNEVLDRFELAKYSPFAATAEEAELFTVKIKTIIAEVK</sequence>
<dbReference type="PANTHER" id="PTHR42736">
    <property type="entry name" value="PROTEIN-GLUTAMINE GAMMA-GLUTAMYLTRANSFERASE"/>
    <property type="match status" value="1"/>
</dbReference>
<evidence type="ECO:0000313" key="5">
    <source>
        <dbReference type="Proteomes" id="UP000293568"/>
    </source>
</evidence>
<dbReference type="Gene3D" id="3.10.620.30">
    <property type="match status" value="1"/>
</dbReference>
<dbReference type="Pfam" id="PF13559">
    <property type="entry name" value="DUF4129"/>
    <property type="match status" value="1"/>
</dbReference>
<evidence type="ECO:0000256" key="1">
    <source>
        <dbReference type="SAM" id="MobiDB-lite"/>
    </source>
</evidence>
<feature type="transmembrane region" description="Helical" evidence="2">
    <location>
        <begin position="125"/>
        <end position="144"/>
    </location>
</feature>
<dbReference type="InterPro" id="IPR052901">
    <property type="entry name" value="Bact_TGase-like"/>
</dbReference>
<evidence type="ECO:0000256" key="2">
    <source>
        <dbReference type="SAM" id="Phobius"/>
    </source>
</evidence>
<feature type="transmembrane region" description="Helical" evidence="2">
    <location>
        <begin position="55"/>
        <end position="73"/>
    </location>
</feature>
<keyword evidence="5" id="KW-1185">Reference proteome</keyword>
<organism evidence="4 5">
    <name type="scientific">Paenibacillus protaetiae</name>
    <dbReference type="NCBI Taxonomy" id="2509456"/>
    <lineage>
        <taxon>Bacteria</taxon>
        <taxon>Bacillati</taxon>
        <taxon>Bacillota</taxon>
        <taxon>Bacilli</taxon>
        <taxon>Bacillales</taxon>
        <taxon>Paenibacillaceae</taxon>
        <taxon>Paenibacillus</taxon>
    </lineage>
</organism>
<keyword evidence="4" id="KW-0645">Protease</keyword>
<dbReference type="SMART" id="SM00460">
    <property type="entry name" value="TGc"/>
    <property type="match status" value="1"/>
</dbReference>
<dbReference type="GO" id="GO:0006508">
    <property type="term" value="P:proteolysis"/>
    <property type="evidence" value="ECO:0007669"/>
    <property type="project" value="UniProtKB-KW"/>
</dbReference>
<dbReference type="KEGG" id="pprt:ET464_01795"/>
<feature type="transmembrane region" description="Helical" evidence="2">
    <location>
        <begin position="29"/>
        <end position="49"/>
    </location>
</feature>
<evidence type="ECO:0000313" key="4">
    <source>
        <dbReference type="EMBL" id="QAY65301.1"/>
    </source>
</evidence>
<feature type="domain" description="Transglutaminase-like" evidence="3">
    <location>
        <begin position="506"/>
        <end position="596"/>
    </location>
</feature>
<dbReference type="PANTHER" id="PTHR42736:SF1">
    <property type="entry name" value="PROTEIN-GLUTAMINE GAMMA-GLUTAMYLTRANSFERASE"/>
    <property type="match status" value="1"/>
</dbReference>
<feature type="region of interest" description="Disordered" evidence="1">
    <location>
        <begin position="609"/>
        <end position="632"/>
    </location>
</feature>
<dbReference type="GO" id="GO:0008233">
    <property type="term" value="F:peptidase activity"/>
    <property type="evidence" value="ECO:0007669"/>
    <property type="project" value="UniProtKB-KW"/>
</dbReference>